<sequence length="76" mass="8189">MHPRRIFFALPGAVPPSDPSGLAHHWPSRIHVAGTPHLKHVSSADFQALDNLNQIAGPFDFLTSLSVAINGLSQRA</sequence>
<dbReference type="Proteomes" id="UP000076842">
    <property type="component" value="Unassembled WGS sequence"/>
</dbReference>
<dbReference type="EMBL" id="KV423942">
    <property type="protein sequence ID" value="KZT59241.1"/>
    <property type="molecule type" value="Genomic_DNA"/>
</dbReference>
<gene>
    <name evidence="1" type="ORF">CALCODRAFT_493787</name>
</gene>
<proteinExistence type="predicted"/>
<dbReference type="AlphaFoldDB" id="A0A165HFS5"/>
<accession>A0A165HFS5</accession>
<organism evidence="1 2">
    <name type="scientific">Calocera cornea HHB12733</name>
    <dbReference type="NCBI Taxonomy" id="1353952"/>
    <lineage>
        <taxon>Eukaryota</taxon>
        <taxon>Fungi</taxon>
        <taxon>Dikarya</taxon>
        <taxon>Basidiomycota</taxon>
        <taxon>Agaricomycotina</taxon>
        <taxon>Dacrymycetes</taxon>
        <taxon>Dacrymycetales</taxon>
        <taxon>Dacrymycetaceae</taxon>
        <taxon>Calocera</taxon>
    </lineage>
</organism>
<reference evidence="1 2" key="1">
    <citation type="journal article" date="2016" name="Mol. Biol. Evol.">
        <title>Comparative Genomics of Early-Diverging Mushroom-Forming Fungi Provides Insights into the Origins of Lignocellulose Decay Capabilities.</title>
        <authorList>
            <person name="Nagy L.G."/>
            <person name="Riley R."/>
            <person name="Tritt A."/>
            <person name="Adam C."/>
            <person name="Daum C."/>
            <person name="Floudas D."/>
            <person name="Sun H."/>
            <person name="Yadav J.S."/>
            <person name="Pangilinan J."/>
            <person name="Larsson K.H."/>
            <person name="Matsuura K."/>
            <person name="Barry K."/>
            <person name="Labutti K."/>
            <person name="Kuo R."/>
            <person name="Ohm R.A."/>
            <person name="Bhattacharya S.S."/>
            <person name="Shirouzu T."/>
            <person name="Yoshinaga Y."/>
            <person name="Martin F.M."/>
            <person name="Grigoriev I.V."/>
            <person name="Hibbett D.S."/>
        </authorList>
    </citation>
    <scope>NUCLEOTIDE SEQUENCE [LARGE SCALE GENOMIC DNA]</scope>
    <source>
        <strain evidence="1 2">HHB12733</strain>
    </source>
</reference>
<evidence type="ECO:0000313" key="2">
    <source>
        <dbReference type="Proteomes" id="UP000076842"/>
    </source>
</evidence>
<name>A0A165HFS5_9BASI</name>
<dbReference type="InParanoid" id="A0A165HFS5"/>
<evidence type="ECO:0000313" key="1">
    <source>
        <dbReference type="EMBL" id="KZT59241.1"/>
    </source>
</evidence>
<protein>
    <submittedName>
        <fullName evidence="1">Uncharacterized protein</fullName>
    </submittedName>
</protein>
<keyword evidence="2" id="KW-1185">Reference proteome</keyword>